<evidence type="ECO:0000256" key="6">
    <source>
        <dbReference type="SAM" id="MobiDB-lite"/>
    </source>
</evidence>
<sequence>MRRSRPRFPPWRQNRPPYQHSYRPPFSQHQFQQNQSSDVFDFLNLPEAFPSIKQLFDDPILTAIIMERIQQITPAAADSFALMNFGSVIRQKLDILVLSPSSFTACQVSEVRDVGSYKHNTIINPPIDNYLHEILIGCDLFVPAYVEPERNPELNERVERLKAQQANREYDEMTKNVNFNRLHQNKSTDSFMPDMRSMQGQLITVANVFLTIGGAFVFGYKAVEYSGIKNFPLQVSCGLLCAFIVAIADLYFLFKRLNTLD</sequence>
<comment type="caution">
    <text evidence="9">The sequence shown here is derived from an EMBL/GenBank/DDBJ whole genome shotgun (WGS) entry which is preliminary data.</text>
</comment>
<dbReference type="Pfam" id="PF11712">
    <property type="entry name" value="Vma12"/>
    <property type="match status" value="1"/>
</dbReference>
<feature type="region of interest" description="Disordered" evidence="6">
    <location>
        <begin position="1"/>
        <end position="25"/>
    </location>
</feature>
<reference evidence="9" key="1">
    <citation type="submission" date="2021-02" db="EMBL/GenBank/DDBJ databases">
        <authorList>
            <person name="Nowell W R."/>
        </authorList>
    </citation>
    <scope>NUCLEOTIDE SEQUENCE</scope>
</reference>
<protein>
    <recommendedName>
        <fullName evidence="8">DZF domain-containing protein</fullName>
    </recommendedName>
</protein>
<dbReference type="InterPro" id="IPR021013">
    <property type="entry name" value="ATPase_Vma12"/>
</dbReference>
<dbReference type="InterPro" id="IPR049401">
    <property type="entry name" value="DZF_dom_N"/>
</dbReference>
<feature type="domain" description="DZF" evidence="8">
    <location>
        <begin position="23"/>
        <end position="124"/>
    </location>
</feature>
<evidence type="ECO:0000313" key="9">
    <source>
        <dbReference type="EMBL" id="CAF1441557.1"/>
    </source>
</evidence>
<proteinExistence type="predicted"/>
<dbReference type="EMBL" id="CAJNON010001218">
    <property type="protein sequence ID" value="CAF1441557.1"/>
    <property type="molecule type" value="Genomic_DNA"/>
</dbReference>
<evidence type="ECO:0000256" key="3">
    <source>
        <dbReference type="ARBA" id="ARBA00022824"/>
    </source>
</evidence>
<dbReference type="OrthoDB" id="19981at2759"/>
<evidence type="ECO:0000256" key="4">
    <source>
        <dbReference type="ARBA" id="ARBA00022989"/>
    </source>
</evidence>
<dbReference type="GO" id="GO:0005789">
    <property type="term" value="C:endoplasmic reticulum membrane"/>
    <property type="evidence" value="ECO:0007669"/>
    <property type="project" value="UniProtKB-SubCell"/>
</dbReference>
<keyword evidence="2 7" id="KW-0812">Transmembrane</keyword>
<keyword evidence="3" id="KW-0256">Endoplasmic reticulum</keyword>
<evidence type="ECO:0000259" key="8">
    <source>
        <dbReference type="Pfam" id="PF07528"/>
    </source>
</evidence>
<evidence type="ECO:0000256" key="5">
    <source>
        <dbReference type="ARBA" id="ARBA00023136"/>
    </source>
</evidence>
<dbReference type="Proteomes" id="UP000663891">
    <property type="component" value="Unassembled WGS sequence"/>
</dbReference>
<dbReference type="PANTHER" id="PTHR31394">
    <property type="entry name" value="TRANSMEMBRANE PROTEIN 199"/>
    <property type="match status" value="1"/>
</dbReference>
<evidence type="ECO:0000256" key="1">
    <source>
        <dbReference type="ARBA" id="ARBA00004477"/>
    </source>
</evidence>
<organism evidence="9 10">
    <name type="scientific">Adineta steineri</name>
    <dbReference type="NCBI Taxonomy" id="433720"/>
    <lineage>
        <taxon>Eukaryota</taxon>
        <taxon>Metazoa</taxon>
        <taxon>Spiralia</taxon>
        <taxon>Gnathifera</taxon>
        <taxon>Rotifera</taxon>
        <taxon>Eurotatoria</taxon>
        <taxon>Bdelloidea</taxon>
        <taxon>Adinetida</taxon>
        <taxon>Adinetidae</taxon>
        <taxon>Adineta</taxon>
    </lineage>
</organism>
<dbReference type="PANTHER" id="PTHR31394:SF1">
    <property type="entry name" value="TRANSMEMBRANE PROTEIN 199"/>
    <property type="match status" value="1"/>
</dbReference>
<dbReference type="GO" id="GO:0070072">
    <property type="term" value="P:vacuolar proton-transporting V-type ATPase complex assembly"/>
    <property type="evidence" value="ECO:0007669"/>
    <property type="project" value="InterPro"/>
</dbReference>
<accession>A0A815NS97</accession>
<dbReference type="Pfam" id="PF07528">
    <property type="entry name" value="DZF_N"/>
    <property type="match status" value="1"/>
</dbReference>
<gene>
    <name evidence="9" type="ORF">VCS650_LOCUS38922</name>
</gene>
<evidence type="ECO:0000313" key="10">
    <source>
        <dbReference type="Proteomes" id="UP000663891"/>
    </source>
</evidence>
<feature type="transmembrane region" description="Helical" evidence="7">
    <location>
        <begin position="202"/>
        <end position="220"/>
    </location>
</feature>
<feature type="transmembrane region" description="Helical" evidence="7">
    <location>
        <begin position="232"/>
        <end position="254"/>
    </location>
</feature>
<name>A0A815NS97_9BILA</name>
<evidence type="ECO:0000256" key="2">
    <source>
        <dbReference type="ARBA" id="ARBA00022692"/>
    </source>
</evidence>
<dbReference type="AlphaFoldDB" id="A0A815NS97"/>
<evidence type="ECO:0000256" key="7">
    <source>
        <dbReference type="SAM" id="Phobius"/>
    </source>
</evidence>
<comment type="subcellular location">
    <subcellularLocation>
        <location evidence="1">Endoplasmic reticulum membrane</location>
        <topology evidence="1">Multi-pass membrane protein</topology>
    </subcellularLocation>
</comment>
<keyword evidence="5 7" id="KW-0472">Membrane</keyword>
<keyword evidence="4 7" id="KW-1133">Transmembrane helix</keyword>